<name>A0A1M6KEC0_9FLAO</name>
<dbReference type="STRING" id="192903.SAMN04488513_10631"/>
<comment type="subcellular location">
    <subcellularLocation>
        <location evidence="1 8">Cell outer membrane</location>
        <topology evidence="1 8">Multi-pass membrane protein</topology>
    </subcellularLocation>
</comment>
<dbReference type="EMBL" id="FQYU01000006">
    <property type="protein sequence ID" value="SHJ57252.1"/>
    <property type="molecule type" value="Genomic_DNA"/>
</dbReference>
<evidence type="ECO:0000313" key="14">
    <source>
        <dbReference type="Proteomes" id="UP000184543"/>
    </source>
</evidence>
<evidence type="ECO:0000256" key="8">
    <source>
        <dbReference type="PROSITE-ProRule" id="PRU01360"/>
    </source>
</evidence>
<evidence type="ECO:0000313" key="13">
    <source>
        <dbReference type="EMBL" id="SHJ57252.1"/>
    </source>
</evidence>
<dbReference type="InterPro" id="IPR039426">
    <property type="entry name" value="TonB-dep_rcpt-like"/>
</dbReference>
<dbReference type="SUPFAM" id="SSF49464">
    <property type="entry name" value="Carboxypeptidase regulatory domain-like"/>
    <property type="match status" value="1"/>
</dbReference>
<dbReference type="GO" id="GO:0009279">
    <property type="term" value="C:cell outer membrane"/>
    <property type="evidence" value="ECO:0007669"/>
    <property type="project" value="UniProtKB-SubCell"/>
</dbReference>
<accession>A0A1M6KEC0</accession>
<proteinExistence type="inferred from homology"/>
<evidence type="ECO:0000256" key="9">
    <source>
        <dbReference type="RuleBase" id="RU003357"/>
    </source>
</evidence>
<keyword evidence="2 8" id="KW-0813">Transport</keyword>
<dbReference type="AlphaFoldDB" id="A0A1M6KEC0"/>
<feature type="region of interest" description="Disordered" evidence="10">
    <location>
        <begin position="937"/>
        <end position="956"/>
    </location>
</feature>
<dbReference type="Gene3D" id="2.170.130.10">
    <property type="entry name" value="TonB-dependent receptor, plug domain"/>
    <property type="match status" value="1"/>
</dbReference>
<organism evidence="13 14">
    <name type="scientific">Pseudozobellia thermophila</name>
    <dbReference type="NCBI Taxonomy" id="192903"/>
    <lineage>
        <taxon>Bacteria</taxon>
        <taxon>Pseudomonadati</taxon>
        <taxon>Bacteroidota</taxon>
        <taxon>Flavobacteriia</taxon>
        <taxon>Flavobacteriales</taxon>
        <taxon>Flavobacteriaceae</taxon>
        <taxon>Pseudozobellia</taxon>
    </lineage>
</organism>
<dbReference type="Pfam" id="PF00593">
    <property type="entry name" value="TonB_dep_Rec_b-barrel"/>
    <property type="match status" value="1"/>
</dbReference>
<dbReference type="FunFam" id="2.60.40.1120:FF:000003">
    <property type="entry name" value="Outer membrane protein Omp121"/>
    <property type="match status" value="1"/>
</dbReference>
<dbReference type="NCBIfam" id="TIGR04057">
    <property type="entry name" value="SusC_RagA_signa"/>
    <property type="match status" value="1"/>
</dbReference>
<dbReference type="InterPro" id="IPR008969">
    <property type="entry name" value="CarboxyPept-like_regulatory"/>
</dbReference>
<feature type="domain" description="TonB-dependent receptor plug" evidence="12">
    <location>
        <begin position="146"/>
        <end position="256"/>
    </location>
</feature>
<keyword evidence="14" id="KW-1185">Reference proteome</keyword>
<dbReference type="Gene3D" id="2.60.40.1120">
    <property type="entry name" value="Carboxypeptidase-like, regulatory domain"/>
    <property type="match status" value="1"/>
</dbReference>
<keyword evidence="3 8" id="KW-1134">Transmembrane beta strand</keyword>
<dbReference type="InterPro" id="IPR012910">
    <property type="entry name" value="Plug_dom"/>
</dbReference>
<dbReference type="Proteomes" id="UP000184543">
    <property type="component" value="Unassembled WGS sequence"/>
</dbReference>
<evidence type="ECO:0000259" key="11">
    <source>
        <dbReference type="Pfam" id="PF00593"/>
    </source>
</evidence>
<comment type="similarity">
    <text evidence="8 9">Belongs to the TonB-dependent receptor family.</text>
</comment>
<evidence type="ECO:0000256" key="6">
    <source>
        <dbReference type="ARBA" id="ARBA00023136"/>
    </source>
</evidence>
<evidence type="ECO:0000259" key="12">
    <source>
        <dbReference type="Pfam" id="PF07715"/>
    </source>
</evidence>
<dbReference type="InterPro" id="IPR036942">
    <property type="entry name" value="Beta-barrel_TonB_sf"/>
</dbReference>
<dbReference type="NCBIfam" id="TIGR04056">
    <property type="entry name" value="OMP_RagA_SusC"/>
    <property type="match status" value="1"/>
</dbReference>
<keyword evidence="6 8" id="KW-0472">Membrane</keyword>
<keyword evidence="5 9" id="KW-0798">TonB box</keyword>
<keyword evidence="7 8" id="KW-0998">Cell outer membrane</keyword>
<dbReference type="FunFam" id="2.170.130.10:FF:000008">
    <property type="entry name" value="SusC/RagA family TonB-linked outer membrane protein"/>
    <property type="match status" value="1"/>
</dbReference>
<dbReference type="InterPro" id="IPR000531">
    <property type="entry name" value="Beta-barrel_TonB"/>
</dbReference>
<keyword evidence="4 8" id="KW-0812">Transmembrane</keyword>
<dbReference type="OrthoDB" id="9768177at2"/>
<dbReference type="InterPro" id="IPR023997">
    <property type="entry name" value="TonB-dep_OMP_SusC/RagA_CS"/>
</dbReference>
<dbReference type="Pfam" id="PF07715">
    <property type="entry name" value="Plug"/>
    <property type="match status" value="1"/>
</dbReference>
<dbReference type="PROSITE" id="PS52016">
    <property type="entry name" value="TONB_DEPENDENT_REC_3"/>
    <property type="match status" value="1"/>
</dbReference>
<dbReference type="InterPro" id="IPR037066">
    <property type="entry name" value="Plug_dom_sf"/>
</dbReference>
<gene>
    <name evidence="13" type="ORF">SAMN04488513_10631</name>
</gene>
<dbReference type="SUPFAM" id="SSF56935">
    <property type="entry name" value="Porins"/>
    <property type="match status" value="1"/>
</dbReference>
<evidence type="ECO:0000256" key="5">
    <source>
        <dbReference type="ARBA" id="ARBA00023077"/>
    </source>
</evidence>
<dbReference type="InterPro" id="IPR023996">
    <property type="entry name" value="TonB-dep_OMP_SusC/RagA"/>
</dbReference>
<evidence type="ECO:0000256" key="10">
    <source>
        <dbReference type="SAM" id="MobiDB-lite"/>
    </source>
</evidence>
<reference evidence="14" key="1">
    <citation type="submission" date="2016-11" db="EMBL/GenBank/DDBJ databases">
        <authorList>
            <person name="Varghese N."/>
            <person name="Submissions S."/>
        </authorList>
    </citation>
    <scope>NUCLEOTIDE SEQUENCE [LARGE SCALE GENOMIC DNA]</scope>
    <source>
        <strain evidence="14">DSM 19858</strain>
    </source>
</reference>
<evidence type="ECO:0000256" key="1">
    <source>
        <dbReference type="ARBA" id="ARBA00004571"/>
    </source>
</evidence>
<evidence type="ECO:0000256" key="7">
    <source>
        <dbReference type="ARBA" id="ARBA00023237"/>
    </source>
</evidence>
<sequence>MKNITCIVGTSCDRFFNPFFRALFTILLVVPIFSGHANDYATNDPNINLDGVPEQSTVSGTVKDGNGVPLAGASVVVKGTTRGTTTDFDGNFSISADGSATLVVSYIGYKTAQVAINDRSTIQISLEEDSAQLDEVVVVGYGTQKKGEVTGSISTIGSEAIEKIATSSSVDAIKGQVAGVDIQANGGRPGENSTVRIRGRRSISASNDPLYVIDGIPQISGNAAVADINPQDIESMNVLKDAAATAIYGSRGANGVILITTKRGSVGGTKVTYSTHYGITSATRLVDMMNGEEFAALKRESRRRGATEDDPAWNGTIPADDVVFEDPVELESIALGRSTDYLDLVLNQGWQTNHQLSVSGGSEKTTFNTSVGYFNEQGIISNMDFERFTGRLNLDHRINDTFKVGMSFTVSHSIQNWGSSATMGEALSNNPLGLPYDEEGELRFLPTNDGIRTNPLNELVEGAYIDERKVTRVFAPVYLDINIAEGLKWTTNFGPDIRYYRRGQFRGSLTNDNRGGPGDAEVQNLQNFGYTLENILNYNKLFNDRHNLGVTLLQSIQSSREEEFYASVSSIPYEEQQFYNMSTASVKKDINSNLEEWTLASFMGRVNYDFDGKYLFQASLRADGSSRLAEGNKWNYFPGVSAGWRISQEDFLVNSNTVSDLKLRVSYGEVGNTSVNPYQTQGTLGASDYAYGEDSALGFALSEIPNKTLGWEVSKTIDVGFDYGFFNNRISGSFDYYSTKTSDLLLDRTLPPTSGYSSVFQNVGSTATKGVEFNINGDIFRNPDGFNWNVAFNIASYKEEITELPLKDENGNSLDDIGNRWFIGQPVNVFYDYEKIGIYQIDEAALAESAEDKVPGEIKLKDQNGDGVITDEDRVILGTDIPDFYGGITNTFEYKGWDLSFFFYFRQGQMIRSRFHDSNNGLFGRYNNLDVDYWTIDNPSNEAPRPNENQESPRNASTMSYFDGSYVKLRNLQLGYNFPKSLTEKLNISNMRLYVAGQNLWFLTDYETFDPEVSEEDDDGGNGVSSSTIPSNKMFSLGLNVTF</sequence>
<feature type="domain" description="TonB-dependent receptor-like beta-barrel" evidence="11">
    <location>
        <begin position="473"/>
        <end position="1000"/>
    </location>
</feature>
<protein>
    <submittedName>
        <fullName evidence="13">TonB-linked outer membrane protein, SusC/RagA family</fullName>
    </submittedName>
</protein>
<evidence type="ECO:0000256" key="4">
    <source>
        <dbReference type="ARBA" id="ARBA00022692"/>
    </source>
</evidence>
<dbReference type="Gene3D" id="2.40.170.20">
    <property type="entry name" value="TonB-dependent receptor, beta-barrel domain"/>
    <property type="match status" value="1"/>
</dbReference>
<dbReference type="Pfam" id="PF13715">
    <property type="entry name" value="CarbopepD_reg_2"/>
    <property type="match status" value="1"/>
</dbReference>
<evidence type="ECO:0000256" key="2">
    <source>
        <dbReference type="ARBA" id="ARBA00022448"/>
    </source>
</evidence>
<evidence type="ECO:0000256" key="3">
    <source>
        <dbReference type="ARBA" id="ARBA00022452"/>
    </source>
</evidence>